<reference evidence="3" key="1">
    <citation type="journal article" date="2019" name="Nat. Commun.">
        <title>The genome of broomcorn millet.</title>
        <authorList>
            <person name="Zou C."/>
            <person name="Miki D."/>
            <person name="Li D."/>
            <person name="Tang Q."/>
            <person name="Xiao L."/>
            <person name="Rajput S."/>
            <person name="Deng P."/>
            <person name="Jia W."/>
            <person name="Huang R."/>
            <person name="Zhang M."/>
            <person name="Sun Y."/>
            <person name="Hu J."/>
            <person name="Fu X."/>
            <person name="Schnable P.S."/>
            <person name="Li F."/>
            <person name="Zhang H."/>
            <person name="Feng B."/>
            <person name="Zhu X."/>
            <person name="Liu R."/>
            <person name="Schnable J.C."/>
            <person name="Zhu J.-K."/>
            <person name="Zhang H."/>
        </authorList>
    </citation>
    <scope>NUCLEOTIDE SEQUENCE [LARGE SCALE GENOMIC DNA]</scope>
</reference>
<evidence type="ECO:0000256" key="1">
    <source>
        <dbReference type="SAM" id="SignalP"/>
    </source>
</evidence>
<protein>
    <submittedName>
        <fullName evidence="2">Aminoacrylate hydrolase RutD</fullName>
    </submittedName>
</protein>
<keyword evidence="1" id="KW-0732">Signal</keyword>
<feature type="signal peptide" evidence="1">
    <location>
        <begin position="1"/>
        <end position="35"/>
    </location>
</feature>
<feature type="chain" id="PRO_5017958717" evidence="1">
    <location>
        <begin position="36"/>
        <end position="183"/>
    </location>
</feature>
<dbReference type="InterPro" id="IPR029058">
    <property type="entry name" value="AB_hydrolase_fold"/>
</dbReference>
<comment type="caution">
    <text evidence="2">The sequence shown here is derived from an EMBL/GenBank/DDBJ whole genome shotgun (WGS) entry which is preliminary data.</text>
</comment>
<dbReference type="Gene3D" id="3.40.50.1820">
    <property type="entry name" value="alpha/beta hydrolase"/>
    <property type="match status" value="1"/>
</dbReference>
<dbReference type="GO" id="GO:0016787">
    <property type="term" value="F:hydrolase activity"/>
    <property type="evidence" value="ECO:0007669"/>
    <property type="project" value="UniProtKB-KW"/>
</dbReference>
<dbReference type="OrthoDB" id="19657at2759"/>
<sequence length="183" mass="19731">MAADLIVSLMASFSDLACFFCRGFVAAAIAGSAHAQEEEVRIFYQRYGHGATKVLIIIGLAGPYESWGLQVKSLTGAMEPVDEEAPAGDDSGVAEGVEVCCYDNRGMGRSSVPEQKSQYTCLHRVFPLVTLLHCWLDVPDDVVRAVAQFLAGRRSWRDDVEGRASAHGSPGMVKSACLRPLHG</sequence>
<dbReference type="AlphaFoldDB" id="A0A3L6S1R0"/>
<name>A0A3L6S1R0_PANMI</name>
<gene>
    <name evidence="2" type="ORF">C2845_PM09G16520</name>
</gene>
<proteinExistence type="predicted"/>
<evidence type="ECO:0000313" key="2">
    <source>
        <dbReference type="EMBL" id="RLN12382.1"/>
    </source>
</evidence>
<evidence type="ECO:0000313" key="3">
    <source>
        <dbReference type="Proteomes" id="UP000275267"/>
    </source>
</evidence>
<dbReference type="EMBL" id="PQIB02000006">
    <property type="protein sequence ID" value="RLN12382.1"/>
    <property type="molecule type" value="Genomic_DNA"/>
</dbReference>
<dbReference type="PANTHER" id="PTHR43433:SF5">
    <property type="entry name" value="AB HYDROLASE-1 DOMAIN-CONTAINING PROTEIN"/>
    <property type="match status" value="1"/>
</dbReference>
<dbReference type="Proteomes" id="UP000275267">
    <property type="component" value="Unassembled WGS sequence"/>
</dbReference>
<dbReference type="SUPFAM" id="SSF53474">
    <property type="entry name" value="alpha/beta-Hydrolases"/>
    <property type="match status" value="1"/>
</dbReference>
<organism evidence="2 3">
    <name type="scientific">Panicum miliaceum</name>
    <name type="common">Proso millet</name>
    <name type="synonym">Broomcorn millet</name>
    <dbReference type="NCBI Taxonomy" id="4540"/>
    <lineage>
        <taxon>Eukaryota</taxon>
        <taxon>Viridiplantae</taxon>
        <taxon>Streptophyta</taxon>
        <taxon>Embryophyta</taxon>
        <taxon>Tracheophyta</taxon>
        <taxon>Spermatophyta</taxon>
        <taxon>Magnoliopsida</taxon>
        <taxon>Liliopsida</taxon>
        <taxon>Poales</taxon>
        <taxon>Poaceae</taxon>
        <taxon>PACMAD clade</taxon>
        <taxon>Panicoideae</taxon>
        <taxon>Panicodae</taxon>
        <taxon>Paniceae</taxon>
        <taxon>Panicinae</taxon>
        <taxon>Panicum</taxon>
        <taxon>Panicum sect. Panicum</taxon>
    </lineage>
</organism>
<accession>A0A3L6S1R0</accession>
<dbReference type="PANTHER" id="PTHR43433">
    <property type="entry name" value="HYDROLASE, ALPHA/BETA FOLD FAMILY PROTEIN"/>
    <property type="match status" value="1"/>
</dbReference>
<keyword evidence="3" id="KW-1185">Reference proteome</keyword>
<dbReference type="InterPro" id="IPR050471">
    <property type="entry name" value="AB_hydrolase"/>
</dbReference>
<dbReference type="STRING" id="4540.A0A3L6S1R0"/>
<keyword evidence="2" id="KW-0378">Hydrolase</keyword>